<feature type="domain" description="SIS" evidence="9">
    <location>
        <begin position="36"/>
        <end position="179"/>
    </location>
</feature>
<dbReference type="EMBL" id="DRMN01000261">
    <property type="protein sequence ID" value="HFB55061.1"/>
    <property type="molecule type" value="Genomic_DNA"/>
</dbReference>
<feature type="site" description="Catalytically relevant" evidence="6">
    <location>
        <position position="54"/>
    </location>
</feature>
<dbReference type="GO" id="GO:1901135">
    <property type="term" value="P:carbohydrate derivative metabolic process"/>
    <property type="evidence" value="ECO:0007669"/>
    <property type="project" value="InterPro"/>
</dbReference>
<dbReference type="PROSITE" id="PS51464">
    <property type="entry name" value="SIS"/>
    <property type="match status" value="1"/>
</dbReference>
<keyword evidence="10" id="KW-0413">Isomerase</keyword>
<dbReference type="InterPro" id="IPR046348">
    <property type="entry name" value="SIS_dom_sf"/>
</dbReference>
<dbReference type="GO" id="GO:0019146">
    <property type="term" value="F:arabinose-5-phosphate isomerase activity"/>
    <property type="evidence" value="ECO:0007669"/>
    <property type="project" value="UniProtKB-ARBA"/>
</dbReference>
<dbReference type="PIRSF" id="PIRSF004692">
    <property type="entry name" value="KdsD_KpsF"/>
    <property type="match status" value="1"/>
</dbReference>
<dbReference type="Gene3D" id="3.40.50.10490">
    <property type="entry name" value="Glucose-6-phosphate isomerase like protein, domain 1"/>
    <property type="match status" value="1"/>
</dbReference>
<dbReference type="PANTHER" id="PTHR42745:SF1">
    <property type="entry name" value="ARABINOSE 5-PHOSPHATE ISOMERASE KDSD"/>
    <property type="match status" value="1"/>
</dbReference>
<keyword evidence="5" id="KW-0479">Metal-binding</keyword>
<reference evidence="10" key="1">
    <citation type="journal article" date="2020" name="mSystems">
        <title>Genome- and Community-Level Interaction Insights into Carbon Utilization and Element Cycling Functions of Hydrothermarchaeota in Hydrothermal Sediment.</title>
        <authorList>
            <person name="Zhou Z."/>
            <person name="Liu Y."/>
            <person name="Xu W."/>
            <person name="Pan J."/>
            <person name="Luo Z.H."/>
            <person name="Li M."/>
        </authorList>
    </citation>
    <scope>NUCLEOTIDE SEQUENCE [LARGE SCALE GENOMIC DNA]</scope>
    <source>
        <strain evidence="10">HyVt-489</strain>
    </source>
</reference>
<dbReference type="CDD" id="cd05014">
    <property type="entry name" value="SIS_Kpsf"/>
    <property type="match status" value="1"/>
</dbReference>
<organism evidence="10">
    <name type="scientific">Hellea balneolensis</name>
    <dbReference type="NCBI Taxonomy" id="287478"/>
    <lineage>
        <taxon>Bacteria</taxon>
        <taxon>Pseudomonadati</taxon>
        <taxon>Pseudomonadota</taxon>
        <taxon>Alphaproteobacteria</taxon>
        <taxon>Maricaulales</taxon>
        <taxon>Robiginitomaculaceae</taxon>
        <taxon>Hellea</taxon>
    </lineage>
</organism>
<evidence type="ECO:0000259" key="9">
    <source>
        <dbReference type="PROSITE" id="PS51464"/>
    </source>
</evidence>
<keyword evidence="2" id="KW-0677">Repeat</keyword>
<dbReference type="InterPro" id="IPR050986">
    <property type="entry name" value="GutQ/KpsF_isomerases"/>
</dbReference>
<dbReference type="InterPro" id="IPR000644">
    <property type="entry name" value="CBS_dom"/>
</dbReference>
<dbReference type="InterPro" id="IPR001347">
    <property type="entry name" value="SIS_dom"/>
</dbReference>
<dbReference type="Proteomes" id="UP000886042">
    <property type="component" value="Unassembled WGS sequence"/>
</dbReference>
<evidence type="ECO:0000256" key="2">
    <source>
        <dbReference type="ARBA" id="ARBA00022737"/>
    </source>
</evidence>
<comment type="caution">
    <text evidence="10">The sequence shown here is derived from an EMBL/GenBank/DDBJ whole genome shotgun (WGS) entry which is preliminary data.</text>
</comment>
<sequence length="322" mass="33943">MSQDIDIIEIARRVLKTEQEGLKALSASLGTEFKDTVSFITSVKGHVILAGVGKSGHVARKIAATLASTGTPSLFVHPTEASHGDMGMITKGDAVIALSRSGETHEFADMLAFCRRFSVPIIAITGHANSTLAKAAQHVLLLPDAPEACAVTGAPTTSTTLQISLGDALAVALLEARGFTAHDFKAFHPGGRLGAQMASASDLMHEGDHMPLVKTGTNMVIALETMSAKGFGCVGVVDPKGNLAGMITDGDIRRNLDKDLTKLDVDVIMTKAPKTIESDMLAIDALRYMTKEPPNVMQVFVVDGQKAIGILHMHDLIRAGLA</sequence>
<comment type="similarity">
    <text evidence="1 4">Belongs to the SIS family. GutQ/KpsF subfamily.</text>
</comment>
<evidence type="ECO:0000313" key="10">
    <source>
        <dbReference type="EMBL" id="HFB55061.1"/>
    </source>
</evidence>
<protein>
    <submittedName>
        <fullName evidence="10">KpsF/GutQ family sugar-phosphate isomerase</fullName>
    </submittedName>
</protein>
<evidence type="ECO:0000256" key="1">
    <source>
        <dbReference type="ARBA" id="ARBA00008165"/>
    </source>
</evidence>
<name>A0A7C3C943_9PROT</name>
<dbReference type="GO" id="GO:0005975">
    <property type="term" value="P:carbohydrate metabolic process"/>
    <property type="evidence" value="ECO:0007669"/>
    <property type="project" value="InterPro"/>
</dbReference>
<feature type="site" description="Catalytically relevant" evidence="6">
    <location>
        <position position="188"/>
    </location>
</feature>
<feature type="site" description="Catalytically relevant" evidence="6">
    <location>
        <position position="147"/>
    </location>
</feature>
<dbReference type="PANTHER" id="PTHR42745">
    <property type="match status" value="1"/>
</dbReference>
<dbReference type="InterPro" id="IPR035474">
    <property type="entry name" value="SIS_Kpsf"/>
</dbReference>
<keyword evidence="5" id="KW-0862">Zinc</keyword>
<proteinExistence type="inferred from homology"/>
<dbReference type="SUPFAM" id="SSF53697">
    <property type="entry name" value="SIS domain"/>
    <property type="match status" value="1"/>
</dbReference>
<evidence type="ECO:0000256" key="5">
    <source>
        <dbReference type="PIRSR" id="PIRSR004692-2"/>
    </source>
</evidence>
<evidence type="ECO:0000256" key="4">
    <source>
        <dbReference type="PIRNR" id="PIRNR004692"/>
    </source>
</evidence>
<gene>
    <name evidence="10" type="ORF">ENJ46_03975</name>
</gene>
<feature type="site" description="Catalytically relevant" evidence="6">
    <location>
        <position position="106"/>
    </location>
</feature>
<dbReference type="CDD" id="cd04604">
    <property type="entry name" value="CBS_pair_SIS_assoc"/>
    <property type="match status" value="1"/>
</dbReference>
<dbReference type="InterPro" id="IPR046342">
    <property type="entry name" value="CBS_dom_sf"/>
</dbReference>
<dbReference type="Gene3D" id="3.10.580.10">
    <property type="entry name" value="CBS-domain"/>
    <property type="match status" value="1"/>
</dbReference>
<evidence type="ECO:0000256" key="6">
    <source>
        <dbReference type="PIRSR" id="PIRSR004692-3"/>
    </source>
</evidence>
<accession>A0A7C3C943</accession>
<dbReference type="Pfam" id="PF00571">
    <property type="entry name" value="CBS"/>
    <property type="match status" value="2"/>
</dbReference>
<dbReference type="GO" id="GO:0097367">
    <property type="term" value="F:carbohydrate derivative binding"/>
    <property type="evidence" value="ECO:0007669"/>
    <property type="project" value="InterPro"/>
</dbReference>
<evidence type="ECO:0000256" key="3">
    <source>
        <dbReference type="ARBA" id="ARBA00023122"/>
    </source>
</evidence>
<keyword evidence="3 7" id="KW-0129">CBS domain</keyword>
<dbReference type="PROSITE" id="PS51371">
    <property type="entry name" value="CBS"/>
    <property type="match status" value="2"/>
</dbReference>
<dbReference type="NCBIfam" id="TIGR00393">
    <property type="entry name" value="kpsF"/>
    <property type="match status" value="1"/>
</dbReference>
<dbReference type="FunFam" id="3.40.50.10490:FF:000011">
    <property type="entry name" value="Arabinose 5-phosphate isomerase"/>
    <property type="match status" value="1"/>
</dbReference>
<dbReference type="InterPro" id="IPR004800">
    <property type="entry name" value="KdsD/KpsF-type"/>
</dbReference>
<evidence type="ECO:0000256" key="7">
    <source>
        <dbReference type="PROSITE-ProRule" id="PRU00703"/>
    </source>
</evidence>
<evidence type="ECO:0000259" key="8">
    <source>
        <dbReference type="PROSITE" id="PS51371"/>
    </source>
</evidence>
<feature type="domain" description="CBS" evidence="8">
    <location>
        <begin position="204"/>
        <end position="263"/>
    </location>
</feature>
<dbReference type="SMART" id="SM00116">
    <property type="entry name" value="CBS"/>
    <property type="match status" value="2"/>
</dbReference>
<dbReference type="AlphaFoldDB" id="A0A7C3C943"/>
<dbReference type="Pfam" id="PF01380">
    <property type="entry name" value="SIS"/>
    <property type="match status" value="1"/>
</dbReference>
<feature type="binding site" evidence="5">
    <location>
        <position position="77"/>
    </location>
    <ligand>
        <name>Zn(2+)</name>
        <dbReference type="ChEBI" id="CHEBI:29105"/>
    </ligand>
</feature>
<dbReference type="GO" id="GO:0046872">
    <property type="term" value="F:metal ion binding"/>
    <property type="evidence" value="ECO:0007669"/>
    <property type="project" value="UniProtKB-KW"/>
</dbReference>
<feature type="domain" description="CBS" evidence="8">
    <location>
        <begin position="269"/>
        <end position="322"/>
    </location>
</feature>